<evidence type="ECO:0000313" key="2">
    <source>
        <dbReference type="EMBL" id="MBG6139628.1"/>
    </source>
</evidence>
<accession>A0A8J7GMK2</accession>
<dbReference type="Pfam" id="PF10823">
    <property type="entry name" value="DUF2568"/>
    <property type="match status" value="1"/>
</dbReference>
<dbReference type="Proteomes" id="UP000622552">
    <property type="component" value="Unassembled WGS sequence"/>
</dbReference>
<dbReference type="InterPro" id="IPR021214">
    <property type="entry name" value="DUF2568"/>
</dbReference>
<evidence type="ECO:0000256" key="1">
    <source>
        <dbReference type="SAM" id="Phobius"/>
    </source>
</evidence>
<proteinExistence type="predicted"/>
<organism evidence="2 3">
    <name type="scientific">Longispora fulva</name>
    <dbReference type="NCBI Taxonomy" id="619741"/>
    <lineage>
        <taxon>Bacteria</taxon>
        <taxon>Bacillati</taxon>
        <taxon>Actinomycetota</taxon>
        <taxon>Actinomycetes</taxon>
        <taxon>Micromonosporales</taxon>
        <taxon>Micromonosporaceae</taxon>
        <taxon>Longispora</taxon>
    </lineage>
</organism>
<keyword evidence="1" id="KW-1133">Transmembrane helix</keyword>
<keyword evidence="1" id="KW-0472">Membrane</keyword>
<feature type="transmembrane region" description="Helical" evidence="1">
    <location>
        <begin position="39"/>
        <end position="60"/>
    </location>
</feature>
<comment type="caution">
    <text evidence="2">The sequence shown here is derived from an EMBL/GenBank/DDBJ whole genome shotgun (WGS) entry which is preliminary data.</text>
</comment>
<keyword evidence="1" id="KW-0812">Transmembrane</keyword>
<feature type="transmembrane region" description="Helical" evidence="1">
    <location>
        <begin position="80"/>
        <end position="112"/>
    </location>
</feature>
<protein>
    <recommendedName>
        <fullName evidence="4">DUF2568 domain-containing protein</fullName>
    </recommendedName>
</protein>
<reference evidence="2" key="1">
    <citation type="submission" date="2020-11" db="EMBL/GenBank/DDBJ databases">
        <title>Sequencing the genomes of 1000 actinobacteria strains.</title>
        <authorList>
            <person name="Klenk H.-P."/>
        </authorList>
    </citation>
    <scope>NUCLEOTIDE SEQUENCE</scope>
    <source>
        <strain evidence="2">DSM 45356</strain>
    </source>
</reference>
<evidence type="ECO:0000313" key="3">
    <source>
        <dbReference type="Proteomes" id="UP000622552"/>
    </source>
</evidence>
<keyword evidence="3" id="KW-1185">Reference proteome</keyword>
<dbReference type="RefSeq" id="WP_197006262.1">
    <property type="nucleotide sequence ID" value="NZ_BONS01000006.1"/>
</dbReference>
<name>A0A8J7GMK2_9ACTN</name>
<sequence>MINTPPTVPPWNLALRLCLELAALAGFAWAGWHLASGVLAVLLAVLGVLAGATLWGVFAVPGDPSRNGKAPVPVPGVVRLLIELLVLFGGPVAFVACGAPAVGWALVALNLLHHAFATPRLRWLVRQH</sequence>
<dbReference type="EMBL" id="JADOUF010000001">
    <property type="protein sequence ID" value="MBG6139628.1"/>
    <property type="molecule type" value="Genomic_DNA"/>
</dbReference>
<feature type="transmembrane region" description="Helical" evidence="1">
    <location>
        <begin position="13"/>
        <end position="32"/>
    </location>
</feature>
<evidence type="ECO:0008006" key="4">
    <source>
        <dbReference type="Google" id="ProtNLM"/>
    </source>
</evidence>
<gene>
    <name evidence="2" type="ORF">IW245_005822</name>
</gene>
<dbReference type="AlphaFoldDB" id="A0A8J7GMK2"/>